<proteinExistence type="predicted"/>
<reference evidence="1" key="1">
    <citation type="submission" date="2022-07" db="EMBL/GenBank/DDBJ databases">
        <title>Genome analysis of Parmales, a sister group of diatoms, reveals the evolutionary specialization of diatoms from phago-mixotrophs to photoautotrophs.</title>
        <authorList>
            <person name="Ban H."/>
            <person name="Sato S."/>
            <person name="Yoshikawa S."/>
            <person name="Kazumasa Y."/>
            <person name="Nakamura Y."/>
            <person name="Ichinomiya M."/>
            <person name="Saitoh K."/>
            <person name="Sato N."/>
            <person name="Blanc-Mathieu R."/>
            <person name="Endo H."/>
            <person name="Kuwata A."/>
            <person name="Ogata H."/>
        </authorList>
    </citation>
    <scope>NUCLEOTIDE SEQUENCE</scope>
</reference>
<dbReference type="AlphaFoldDB" id="A0A9W6ZUZ1"/>
<dbReference type="OrthoDB" id="10357637at2759"/>
<accession>A0A9W6ZUZ1</accession>
<gene>
    <name evidence="1" type="ORF">TrRE_jg46</name>
</gene>
<evidence type="ECO:0000313" key="2">
    <source>
        <dbReference type="Proteomes" id="UP001165082"/>
    </source>
</evidence>
<keyword evidence="2" id="KW-1185">Reference proteome</keyword>
<name>A0A9W6ZUZ1_9STRA</name>
<evidence type="ECO:0000313" key="1">
    <source>
        <dbReference type="EMBL" id="GMH60096.1"/>
    </source>
</evidence>
<dbReference type="EMBL" id="BRXZ01003695">
    <property type="protein sequence ID" value="GMH60096.1"/>
    <property type="molecule type" value="Genomic_DNA"/>
</dbReference>
<organism evidence="1 2">
    <name type="scientific">Triparma retinervis</name>
    <dbReference type="NCBI Taxonomy" id="2557542"/>
    <lineage>
        <taxon>Eukaryota</taxon>
        <taxon>Sar</taxon>
        <taxon>Stramenopiles</taxon>
        <taxon>Ochrophyta</taxon>
        <taxon>Bolidophyceae</taxon>
        <taxon>Parmales</taxon>
        <taxon>Triparmaceae</taxon>
        <taxon>Triparma</taxon>
    </lineage>
</organism>
<dbReference type="Proteomes" id="UP001165082">
    <property type="component" value="Unassembled WGS sequence"/>
</dbReference>
<sequence>MTHELYEFTGPVGRRRRIRAFGKKLVFFDVLLRDGNVLQVKADDSLLSDSPFNSVKMNGTLLKSVLGIDGCNVRVKGYPSRATAKRPPGPDNVVLVARGIKIMTPHPKREEVCKMADELNGAGVRKRRHGWYTKSGRFEVENIVCVRCGMNQAGWEEYDQHRREEHGIVRV</sequence>
<comment type="caution">
    <text evidence="1">The sequence shown here is derived from an EMBL/GenBank/DDBJ whole genome shotgun (WGS) entry which is preliminary data.</text>
</comment>
<protein>
    <submittedName>
        <fullName evidence="1">Uncharacterized protein</fullName>
    </submittedName>
</protein>